<comment type="caution">
    <text evidence="1">The sequence shown here is derived from an EMBL/GenBank/DDBJ whole genome shotgun (WGS) entry which is preliminary data.</text>
</comment>
<protein>
    <submittedName>
        <fullName evidence="1">Uncharacterized protein</fullName>
    </submittedName>
</protein>
<dbReference type="EMBL" id="LAZR01000341">
    <property type="protein sequence ID" value="KKN73617.1"/>
    <property type="molecule type" value="Genomic_DNA"/>
</dbReference>
<gene>
    <name evidence="1" type="ORF">LCGC14_0399330</name>
</gene>
<evidence type="ECO:0000313" key="1">
    <source>
        <dbReference type="EMBL" id="KKN73617.1"/>
    </source>
</evidence>
<dbReference type="AlphaFoldDB" id="A0A0F9TFJ1"/>
<accession>A0A0F9TFJ1</accession>
<organism evidence="1">
    <name type="scientific">marine sediment metagenome</name>
    <dbReference type="NCBI Taxonomy" id="412755"/>
    <lineage>
        <taxon>unclassified sequences</taxon>
        <taxon>metagenomes</taxon>
        <taxon>ecological metagenomes</taxon>
    </lineage>
</organism>
<name>A0A0F9TFJ1_9ZZZZ</name>
<proteinExistence type="predicted"/>
<reference evidence="1" key="1">
    <citation type="journal article" date="2015" name="Nature">
        <title>Complex archaea that bridge the gap between prokaryotes and eukaryotes.</title>
        <authorList>
            <person name="Spang A."/>
            <person name="Saw J.H."/>
            <person name="Jorgensen S.L."/>
            <person name="Zaremba-Niedzwiedzka K."/>
            <person name="Martijn J."/>
            <person name="Lind A.E."/>
            <person name="van Eijk R."/>
            <person name="Schleper C."/>
            <person name="Guy L."/>
            <person name="Ettema T.J."/>
        </authorList>
    </citation>
    <scope>NUCLEOTIDE SEQUENCE</scope>
</reference>
<sequence length="86" mass="9483">MPKLLSIKRFRGMITTGDVKDIPPDHCYIQQDMTNILLDSISTRPGTTKSNTSAYAGGLLGLFQYRKKSGQYKTLSANSNGELRGD</sequence>